<accession>A0AAN9KGD3</accession>
<protein>
    <submittedName>
        <fullName evidence="1">Uncharacterized protein</fullName>
    </submittedName>
</protein>
<proteinExistence type="predicted"/>
<organism evidence="1 2">
    <name type="scientific">Canavalia gladiata</name>
    <name type="common">Sword bean</name>
    <name type="synonym">Dolichos gladiatus</name>
    <dbReference type="NCBI Taxonomy" id="3824"/>
    <lineage>
        <taxon>Eukaryota</taxon>
        <taxon>Viridiplantae</taxon>
        <taxon>Streptophyta</taxon>
        <taxon>Embryophyta</taxon>
        <taxon>Tracheophyta</taxon>
        <taxon>Spermatophyta</taxon>
        <taxon>Magnoliopsida</taxon>
        <taxon>eudicotyledons</taxon>
        <taxon>Gunneridae</taxon>
        <taxon>Pentapetalae</taxon>
        <taxon>rosids</taxon>
        <taxon>fabids</taxon>
        <taxon>Fabales</taxon>
        <taxon>Fabaceae</taxon>
        <taxon>Papilionoideae</taxon>
        <taxon>50 kb inversion clade</taxon>
        <taxon>NPAAA clade</taxon>
        <taxon>indigoferoid/millettioid clade</taxon>
        <taxon>Phaseoleae</taxon>
        <taxon>Canavalia</taxon>
    </lineage>
</organism>
<reference evidence="1 2" key="1">
    <citation type="submission" date="2024-01" db="EMBL/GenBank/DDBJ databases">
        <title>The genomes of 5 underutilized Papilionoideae crops provide insights into root nodulation and disease resistanc.</title>
        <authorList>
            <person name="Jiang F."/>
        </authorList>
    </citation>
    <scope>NUCLEOTIDE SEQUENCE [LARGE SCALE GENOMIC DNA]</scope>
    <source>
        <strain evidence="1">LVBAO_FW01</strain>
        <tissue evidence="1">Leaves</tissue>
    </source>
</reference>
<comment type="caution">
    <text evidence="1">The sequence shown here is derived from an EMBL/GenBank/DDBJ whole genome shotgun (WGS) entry which is preliminary data.</text>
</comment>
<gene>
    <name evidence="1" type="ORF">VNO77_34336</name>
</gene>
<evidence type="ECO:0000313" key="2">
    <source>
        <dbReference type="Proteomes" id="UP001367508"/>
    </source>
</evidence>
<sequence length="77" mass="8771">MRARAPQAQGPNWDFGEYRGYIAIIGGTPQNAIHGVRNRGKGIADHELNHLSHFAFVEHVSFGQYEYIQDENISLFR</sequence>
<dbReference type="Proteomes" id="UP001367508">
    <property type="component" value="Unassembled WGS sequence"/>
</dbReference>
<dbReference type="EMBL" id="JAYMYQ010000008">
    <property type="protein sequence ID" value="KAK7315763.1"/>
    <property type="molecule type" value="Genomic_DNA"/>
</dbReference>
<name>A0AAN9KGD3_CANGL</name>
<evidence type="ECO:0000313" key="1">
    <source>
        <dbReference type="EMBL" id="KAK7315763.1"/>
    </source>
</evidence>
<keyword evidence="2" id="KW-1185">Reference proteome</keyword>
<dbReference type="AlphaFoldDB" id="A0AAN9KGD3"/>